<proteinExistence type="inferred from homology"/>
<keyword evidence="3 8" id="KW-0812">Transmembrane</keyword>
<evidence type="ECO:0000256" key="3">
    <source>
        <dbReference type="ARBA" id="ARBA00022692"/>
    </source>
</evidence>
<comment type="similarity">
    <text evidence="2">Belongs to the peptidase A22B family.</text>
</comment>
<dbReference type="GO" id="GO:0042500">
    <property type="term" value="F:aspartic endopeptidase activity, intramembrane cleaving"/>
    <property type="evidence" value="ECO:0007669"/>
    <property type="project" value="InterPro"/>
</dbReference>
<organism evidence="10 11">
    <name type="scientific">Diacronema lutheri</name>
    <name type="common">Unicellular marine alga</name>
    <name type="synonym">Monochrysis lutheri</name>
    <dbReference type="NCBI Taxonomy" id="2081491"/>
    <lineage>
        <taxon>Eukaryota</taxon>
        <taxon>Haptista</taxon>
        <taxon>Haptophyta</taxon>
        <taxon>Pavlovophyceae</taxon>
        <taxon>Pavlovales</taxon>
        <taxon>Pavlovaceae</taxon>
        <taxon>Diacronema</taxon>
    </lineage>
</organism>
<dbReference type="GO" id="GO:0005765">
    <property type="term" value="C:lysosomal membrane"/>
    <property type="evidence" value="ECO:0007669"/>
    <property type="project" value="TreeGrafter"/>
</dbReference>
<dbReference type="InterPro" id="IPR007369">
    <property type="entry name" value="Peptidase_A22B_SPP"/>
</dbReference>
<sequence length="724" mass="74479">MSSSNWAPARALAALLALSGARSERVVGDFVIALADGPNAGVELYATRANGAPLRPPPAAAAAYRVVAPHPRDLCSPPAALDGSLAGALVIAPRGVCSFETKLRNAAAGRAALLVVYGTIGAAYANVSSSYALADPCAVDCARGSFGARAAAGALAQTAQRADGFHAQCASRCASGVCAAAGVLESDAPVAAGDELEVCCLTDERMVMNLGGASTGLDGAPDVPAVFALRADGERLVAAAAAGARAHAHERAAMSVDPSVLVIWALGVSAATLAAWLATARERHAASLVGPDGTRGKPGGWTGRARSQAPAAAPDDGEETLELTATHALAFVFVASVSLVAMFVLLQLGMFWVIRVVQIFFCVGCVTAIFQFGTFPLVHAIRPRLASARLLATESLGEVTVADGIALLLSAGLVVWFYACRHAPYAWALQDLLALAMCAMFLRTVRLPNVRVGAVLLCVFFVYDIFMVFISPLLFKKSVMVEVATAGAGGEARHELSDDGRTCAHFEGERMPVLFMVPRLDYGGGYAMLGLGDVVMPGLLVCFALRFDCARRAPHFLCGAARGGGGDGCCARGPSYFVLVVMGYALGLLLALLANVLGLTFNGVRGQPALLYLVPCTLGPLVLAAAMRAELRDMWLVEGLDSDDDGAGEYAAHGADGFGASGRRESADQQWADASELRGAGASGAGGAPDGSDALGAMTHTPSSSANAGGVRSREHQGRPLLEP</sequence>
<evidence type="ECO:0000256" key="4">
    <source>
        <dbReference type="ARBA" id="ARBA00022801"/>
    </source>
</evidence>
<feature type="transmembrane region" description="Helical" evidence="8">
    <location>
        <begin position="454"/>
        <end position="475"/>
    </location>
</feature>
<evidence type="ECO:0000256" key="9">
    <source>
        <dbReference type="SAM" id="SignalP"/>
    </source>
</evidence>
<dbReference type="GO" id="GO:0098553">
    <property type="term" value="C:lumenal side of endoplasmic reticulum membrane"/>
    <property type="evidence" value="ECO:0007669"/>
    <property type="project" value="TreeGrafter"/>
</dbReference>
<evidence type="ECO:0000256" key="2">
    <source>
        <dbReference type="ARBA" id="ARBA00006859"/>
    </source>
</evidence>
<dbReference type="Pfam" id="PF04258">
    <property type="entry name" value="Peptidase_A22B"/>
    <property type="match status" value="1"/>
</dbReference>
<dbReference type="PANTHER" id="PTHR12174">
    <property type="entry name" value="SIGNAL PEPTIDE PEPTIDASE"/>
    <property type="match status" value="1"/>
</dbReference>
<dbReference type="SMART" id="SM00730">
    <property type="entry name" value="PSN"/>
    <property type="match status" value="1"/>
</dbReference>
<feature type="region of interest" description="Disordered" evidence="7">
    <location>
        <begin position="656"/>
        <end position="724"/>
    </location>
</feature>
<keyword evidence="5 8" id="KW-1133">Transmembrane helix</keyword>
<dbReference type="PANTHER" id="PTHR12174:SF103">
    <property type="entry name" value="INTRAMEMBRANE PROTEASE (IMPAS) FAMILY"/>
    <property type="match status" value="1"/>
</dbReference>
<evidence type="ECO:0000256" key="5">
    <source>
        <dbReference type="ARBA" id="ARBA00022989"/>
    </source>
</evidence>
<dbReference type="EMBL" id="JAGTXO010000004">
    <property type="protein sequence ID" value="KAG8468419.1"/>
    <property type="molecule type" value="Genomic_DNA"/>
</dbReference>
<evidence type="ECO:0000256" key="8">
    <source>
        <dbReference type="SAM" id="Phobius"/>
    </source>
</evidence>
<feature type="transmembrane region" description="Helical" evidence="8">
    <location>
        <begin position="576"/>
        <end position="597"/>
    </location>
</feature>
<protein>
    <submittedName>
        <fullName evidence="10">Uncharacterized protein</fullName>
    </submittedName>
</protein>
<feature type="transmembrane region" description="Helical" evidence="8">
    <location>
        <begin position="609"/>
        <end position="627"/>
    </location>
</feature>
<comment type="caution">
    <text evidence="10">The sequence shown here is derived from an EMBL/GenBank/DDBJ whole genome shotgun (WGS) entry which is preliminary data.</text>
</comment>
<accession>A0A8J5XQH4</accession>
<dbReference type="OrthoDB" id="29661at2759"/>
<dbReference type="GO" id="GO:0098554">
    <property type="term" value="C:cytoplasmic side of endoplasmic reticulum membrane"/>
    <property type="evidence" value="ECO:0007669"/>
    <property type="project" value="TreeGrafter"/>
</dbReference>
<evidence type="ECO:0000313" key="10">
    <source>
        <dbReference type="EMBL" id="KAG8468419.1"/>
    </source>
</evidence>
<dbReference type="Gene3D" id="3.50.30.30">
    <property type="match status" value="1"/>
</dbReference>
<dbReference type="GO" id="GO:0030660">
    <property type="term" value="C:Golgi-associated vesicle membrane"/>
    <property type="evidence" value="ECO:0007669"/>
    <property type="project" value="TreeGrafter"/>
</dbReference>
<feature type="transmembrane region" description="Helical" evidence="8">
    <location>
        <begin position="525"/>
        <end position="545"/>
    </location>
</feature>
<gene>
    <name evidence="10" type="ORF">KFE25_013502</name>
</gene>
<evidence type="ECO:0000313" key="11">
    <source>
        <dbReference type="Proteomes" id="UP000751190"/>
    </source>
</evidence>
<feature type="region of interest" description="Disordered" evidence="7">
    <location>
        <begin position="288"/>
        <end position="317"/>
    </location>
</feature>
<keyword evidence="11" id="KW-1185">Reference proteome</keyword>
<evidence type="ECO:0000256" key="6">
    <source>
        <dbReference type="ARBA" id="ARBA00023136"/>
    </source>
</evidence>
<evidence type="ECO:0000256" key="1">
    <source>
        <dbReference type="ARBA" id="ARBA00004127"/>
    </source>
</evidence>
<feature type="signal peptide" evidence="9">
    <location>
        <begin position="1"/>
        <end position="23"/>
    </location>
</feature>
<dbReference type="OMA" id="YDYATRG"/>
<dbReference type="Proteomes" id="UP000751190">
    <property type="component" value="Unassembled WGS sequence"/>
</dbReference>
<keyword evidence="6 8" id="KW-0472">Membrane</keyword>
<feature type="transmembrane region" description="Helical" evidence="8">
    <location>
        <begin position="399"/>
        <end position="419"/>
    </location>
</feature>
<name>A0A8J5XQH4_DIALT</name>
<evidence type="ECO:0000256" key="7">
    <source>
        <dbReference type="SAM" id="MobiDB-lite"/>
    </source>
</evidence>
<feature type="transmembrane region" description="Helical" evidence="8">
    <location>
        <begin position="261"/>
        <end position="278"/>
    </location>
</feature>
<dbReference type="InterPro" id="IPR006639">
    <property type="entry name" value="Preselin/SPP"/>
</dbReference>
<comment type="subcellular location">
    <subcellularLocation>
        <location evidence="1">Endomembrane system</location>
        <topology evidence="1">Multi-pass membrane protein</topology>
    </subcellularLocation>
</comment>
<reference evidence="10" key="1">
    <citation type="submission" date="2021-05" db="EMBL/GenBank/DDBJ databases">
        <title>The genome of the haptophyte Pavlova lutheri (Diacronema luteri, Pavlovales) - a model for lipid biosynthesis in eukaryotic algae.</title>
        <authorList>
            <person name="Hulatt C.J."/>
            <person name="Posewitz M.C."/>
        </authorList>
    </citation>
    <scope>NUCLEOTIDE SEQUENCE</scope>
    <source>
        <strain evidence="10">NIVA-4/92</strain>
    </source>
</reference>
<keyword evidence="4" id="KW-0378">Hydrolase</keyword>
<keyword evidence="9" id="KW-0732">Signal</keyword>
<feature type="transmembrane region" description="Helical" evidence="8">
    <location>
        <begin position="328"/>
        <end position="350"/>
    </location>
</feature>
<feature type="chain" id="PRO_5035249762" evidence="9">
    <location>
        <begin position="24"/>
        <end position="724"/>
    </location>
</feature>
<dbReference type="GO" id="GO:0033619">
    <property type="term" value="P:membrane protein proteolysis"/>
    <property type="evidence" value="ECO:0007669"/>
    <property type="project" value="TreeGrafter"/>
</dbReference>
<dbReference type="AlphaFoldDB" id="A0A8J5XQH4"/>
<feature type="transmembrane region" description="Helical" evidence="8">
    <location>
        <begin position="356"/>
        <end position="378"/>
    </location>
</feature>